<comment type="caution">
    <text evidence="2">The sequence shown here is derived from an EMBL/GenBank/DDBJ whole genome shotgun (WGS) entry which is preliminary data.</text>
</comment>
<evidence type="ECO:0000313" key="3">
    <source>
        <dbReference type="Proteomes" id="UP001382904"/>
    </source>
</evidence>
<evidence type="ECO:0000256" key="1">
    <source>
        <dbReference type="SAM" id="MobiDB-lite"/>
    </source>
</evidence>
<reference evidence="2 3" key="1">
    <citation type="submission" date="2024-03" db="EMBL/GenBank/DDBJ databases">
        <title>Novel Streptomyces species of biotechnological and ecological value are a feature of Machair soil.</title>
        <authorList>
            <person name="Prole J.R."/>
            <person name="Goodfellow M."/>
            <person name="Allenby N."/>
            <person name="Ward A.C."/>
        </authorList>
    </citation>
    <scope>NUCLEOTIDE SEQUENCE [LARGE SCALE GENOMIC DNA]</scope>
    <source>
        <strain evidence="2 3">MS1.HAVA.3</strain>
    </source>
</reference>
<protein>
    <submittedName>
        <fullName evidence="2">Uncharacterized protein</fullName>
    </submittedName>
</protein>
<accession>A0ABU8UDY3</accession>
<organism evidence="2 3">
    <name type="scientific">Streptomyces caledonius</name>
    <dbReference type="NCBI Taxonomy" id="3134107"/>
    <lineage>
        <taxon>Bacteria</taxon>
        <taxon>Bacillati</taxon>
        <taxon>Actinomycetota</taxon>
        <taxon>Actinomycetes</taxon>
        <taxon>Kitasatosporales</taxon>
        <taxon>Streptomycetaceae</taxon>
        <taxon>Streptomyces</taxon>
    </lineage>
</organism>
<evidence type="ECO:0000313" key="2">
    <source>
        <dbReference type="EMBL" id="MEJ8645845.1"/>
    </source>
</evidence>
<feature type="compositionally biased region" description="Low complexity" evidence="1">
    <location>
        <begin position="310"/>
        <end position="325"/>
    </location>
</feature>
<feature type="region of interest" description="Disordered" evidence="1">
    <location>
        <begin position="223"/>
        <end position="335"/>
    </location>
</feature>
<proteinExistence type="predicted"/>
<sequence length="335" mass="37040">MRQYALRGARRLAVPDRAVEAAFDDAPAVVRADLARLLRDGSRPALAERLLLRLRTERGDRDAALLLPGCSPEFTARMLPELADAVAFEGWSILARRHPLAVLDQAERDLAALPSRLCGDWWPHHANGIAAAMPADPARVLDLLERYGPQDLPDPLHGRLADLVEADPERVARWFADPDRYSARWERVPNPAVLRRLVAAGPPSLPRLAARWHHRGAFTTMVRAVPIAGRGRSSTRSPPPRTNDPAGAEPTTPYWRCCRRPNGTPGPGTRSRRVAPDDGPPTSCGPPLPCCRRPKPVRNSSPPPGRQRRTTGNSPGTSWSSTPGTRRIRRTWQRY</sequence>
<feature type="compositionally biased region" description="Basic residues" evidence="1">
    <location>
        <begin position="326"/>
        <end position="335"/>
    </location>
</feature>
<name>A0ABU8UDY3_9ACTN</name>
<dbReference type="Proteomes" id="UP001382904">
    <property type="component" value="Unassembled WGS sequence"/>
</dbReference>
<keyword evidence="3" id="KW-1185">Reference proteome</keyword>
<dbReference type="EMBL" id="JBBKAM010000004">
    <property type="protein sequence ID" value="MEJ8645845.1"/>
    <property type="molecule type" value="Genomic_DNA"/>
</dbReference>
<gene>
    <name evidence="2" type="ORF">WKI68_40780</name>
</gene>